<feature type="binding site" evidence="9">
    <location>
        <position position="163"/>
    </location>
    <ligand>
        <name>substrate</name>
    </ligand>
</feature>
<comment type="pathway">
    <text evidence="9">Carbohydrate degradation; glycolysis; pyruvate from D-glyceraldehyde 3-phosphate: step 2/5.</text>
</comment>
<dbReference type="GO" id="GO:0005524">
    <property type="term" value="F:ATP binding"/>
    <property type="evidence" value="ECO:0007669"/>
    <property type="project" value="UniProtKB-KW"/>
</dbReference>
<dbReference type="SUPFAM" id="SSF53748">
    <property type="entry name" value="Phosphoglycerate kinase"/>
    <property type="match status" value="1"/>
</dbReference>
<dbReference type="GO" id="GO:0004618">
    <property type="term" value="F:phosphoglycerate kinase activity"/>
    <property type="evidence" value="ECO:0007669"/>
    <property type="project" value="UniProtKB-UniRule"/>
</dbReference>
<accession>A0AA37BPY5</accession>
<evidence type="ECO:0000313" key="14">
    <source>
        <dbReference type="Proteomes" id="UP000632195"/>
    </source>
</evidence>
<evidence type="ECO:0000256" key="9">
    <source>
        <dbReference type="HAMAP-Rule" id="MF_00145"/>
    </source>
</evidence>
<dbReference type="RefSeq" id="WP_188679437.1">
    <property type="nucleotide sequence ID" value="NZ_BMNY01000001.1"/>
</dbReference>
<dbReference type="InterPro" id="IPR001576">
    <property type="entry name" value="Phosphoglycerate_kinase"/>
</dbReference>
<dbReference type="GO" id="GO:0043531">
    <property type="term" value="F:ADP binding"/>
    <property type="evidence" value="ECO:0007669"/>
    <property type="project" value="TreeGrafter"/>
</dbReference>
<dbReference type="FunFam" id="3.40.50.1260:FF:000006">
    <property type="entry name" value="Phosphoglycerate kinase"/>
    <property type="match status" value="1"/>
</dbReference>
<dbReference type="AlphaFoldDB" id="A0AA37BPY5"/>
<keyword evidence="14" id="KW-1185">Reference proteome</keyword>
<feature type="binding site" evidence="9">
    <location>
        <begin position="364"/>
        <end position="367"/>
    </location>
    <ligand>
        <name>ATP</name>
        <dbReference type="ChEBI" id="CHEBI:30616"/>
    </ligand>
</feature>
<comment type="subunit">
    <text evidence="9">Monomer.</text>
</comment>
<dbReference type="Gene3D" id="3.40.50.1260">
    <property type="entry name" value="Phosphoglycerate kinase, N-terminal domain"/>
    <property type="match status" value="2"/>
</dbReference>
<evidence type="ECO:0000256" key="6">
    <source>
        <dbReference type="ARBA" id="ARBA00022741"/>
    </source>
</evidence>
<dbReference type="EMBL" id="BMNY01000001">
    <property type="protein sequence ID" value="GGM66792.1"/>
    <property type="molecule type" value="Genomic_DNA"/>
</dbReference>
<evidence type="ECO:0000256" key="3">
    <source>
        <dbReference type="ARBA" id="ARBA00013061"/>
    </source>
</evidence>
<feature type="binding site" evidence="10">
    <location>
        <position position="163"/>
    </location>
    <ligand>
        <name>(2R)-3-phosphoglycerate</name>
        <dbReference type="ChEBI" id="CHEBI:58272"/>
    </ligand>
</feature>
<dbReference type="HAMAP" id="MF_00145">
    <property type="entry name" value="Phosphoglyc_kinase"/>
    <property type="match status" value="1"/>
</dbReference>
<gene>
    <name evidence="9" type="primary">pgk</name>
    <name evidence="13" type="ORF">GCM10007108_01230</name>
</gene>
<dbReference type="GO" id="GO:0005829">
    <property type="term" value="C:cytosol"/>
    <property type="evidence" value="ECO:0007669"/>
    <property type="project" value="TreeGrafter"/>
</dbReference>
<evidence type="ECO:0000256" key="2">
    <source>
        <dbReference type="ARBA" id="ARBA00008982"/>
    </source>
</evidence>
<reference evidence="13" key="1">
    <citation type="journal article" date="2014" name="Int. J. Syst. Evol. Microbiol.">
        <title>Complete genome sequence of Corynebacterium casei LMG S-19264T (=DSM 44701T), isolated from a smear-ripened cheese.</title>
        <authorList>
            <consortium name="US DOE Joint Genome Institute (JGI-PGF)"/>
            <person name="Walter F."/>
            <person name="Albersmeier A."/>
            <person name="Kalinowski J."/>
            <person name="Ruckert C."/>
        </authorList>
    </citation>
    <scope>NUCLEOTIDE SEQUENCE</scope>
    <source>
        <strain evidence="13">JCM 13583</strain>
    </source>
</reference>
<name>A0AA37BPY5_9ARCH</name>
<keyword evidence="7 9" id="KW-0418">Kinase</keyword>
<protein>
    <recommendedName>
        <fullName evidence="4 9">Phosphoglycerate kinase</fullName>
        <ecNumber evidence="3 9">2.7.2.3</ecNumber>
    </recommendedName>
</protein>
<organism evidence="13 14">
    <name type="scientific">Thermogymnomonas acidicola</name>
    <dbReference type="NCBI Taxonomy" id="399579"/>
    <lineage>
        <taxon>Archaea</taxon>
        <taxon>Methanobacteriati</taxon>
        <taxon>Thermoplasmatota</taxon>
        <taxon>Thermoplasmata</taxon>
        <taxon>Thermoplasmatales</taxon>
        <taxon>Thermogymnomonas</taxon>
    </lineage>
</organism>
<evidence type="ECO:0000313" key="13">
    <source>
        <dbReference type="EMBL" id="GGM66792.1"/>
    </source>
</evidence>
<feature type="binding site" evidence="10">
    <location>
        <position position="43"/>
    </location>
    <ligand>
        <name>(2R)-3-phosphoglycerate</name>
        <dbReference type="ChEBI" id="CHEBI:58272"/>
    </ligand>
</feature>
<feature type="binding site" evidence="10">
    <location>
        <position position="121"/>
    </location>
    <ligand>
        <name>(2R)-3-phosphoglycerate</name>
        <dbReference type="ChEBI" id="CHEBI:58272"/>
    </ligand>
</feature>
<evidence type="ECO:0000256" key="4">
    <source>
        <dbReference type="ARBA" id="ARBA00016471"/>
    </source>
</evidence>
<sequence length="415" mass="46557">MEGYDGQFLTMDDYEFDGRRVYVRLDINSPINPITGEIIGSSRFRSHVETVNLLRHSKVVLVGHQSRPGKEDFTSLRQHAMEMQRVLGRRVQFIDELFGERVSREVLSMSDGDIIMLENTRFYSEEANLDTEDIEVMERTHIVQNLSKLFDYYVIDAFPAIHRAQTSLVGFRRIRPNVAGRLIQREVSMLDRFLRSRDRPKYAILAGAKIDDSIKVARSFLRSGLVDRVITGGVVANAFLWAAGRHIGKKNMEFIKKNNKNYEELLETCRSLLRDYGDRIVMPVDGVLSPSGKRHILTEPVPDDQILADIGVDTIVQYSEMVASARGIFMNGPMGMYEIEEYSAGTFEVFRAVASSDGITVAGGGHTLSALEKLGAINRITHASTGGGALISYLSGEKMPVLEALKESRAIFKGR</sequence>
<feature type="binding site" evidence="9">
    <location>
        <position position="121"/>
    </location>
    <ligand>
        <name>substrate</name>
    </ligand>
</feature>
<keyword evidence="9" id="KW-0963">Cytoplasm</keyword>
<feature type="binding site" evidence="9">
    <location>
        <position position="43"/>
    </location>
    <ligand>
        <name>substrate</name>
    </ligand>
</feature>
<keyword evidence="5 9" id="KW-0808">Transferase</keyword>
<comment type="catalytic activity">
    <reaction evidence="1 9 12">
        <text>(2R)-3-phosphoglycerate + ATP = (2R)-3-phospho-glyceroyl phosphate + ADP</text>
        <dbReference type="Rhea" id="RHEA:14801"/>
        <dbReference type="ChEBI" id="CHEBI:30616"/>
        <dbReference type="ChEBI" id="CHEBI:57604"/>
        <dbReference type="ChEBI" id="CHEBI:58272"/>
        <dbReference type="ChEBI" id="CHEBI:456216"/>
        <dbReference type="EC" id="2.7.2.3"/>
    </reaction>
</comment>
<dbReference type="Pfam" id="PF00162">
    <property type="entry name" value="PGK"/>
    <property type="match status" value="1"/>
</dbReference>
<evidence type="ECO:0000256" key="5">
    <source>
        <dbReference type="ARBA" id="ARBA00022679"/>
    </source>
</evidence>
<proteinExistence type="inferred from homology"/>
<dbReference type="InterPro" id="IPR015824">
    <property type="entry name" value="Phosphoglycerate_kinase_N"/>
</dbReference>
<comment type="caution">
    <text evidence="9">Lacks conserved residue(s) required for the propagation of feature annotation.</text>
</comment>
<evidence type="ECO:0000256" key="8">
    <source>
        <dbReference type="ARBA" id="ARBA00022840"/>
    </source>
</evidence>
<feature type="binding site" evidence="9 10">
    <location>
        <begin position="64"/>
        <end position="67"/>
    </location>
    <ligand>
        <name>substrate</name>
    </ligand>
</feature>
<dbReference type="PIRSF" id="PIRSF000724">
    <property type="entry name" value="Pgk"/>
    <property type="match status" value="1"/>
</dbReference>
<dbReference type="PANTHER" id="PTHR11406:SF23">
    <property type="entry name" value="PHOSPHOGLYCERATE KINASE 1, CHLOROPLASTIC-RELATED"/>
    <property type="match status" value="1"/>
</dbReference>
<evidence type="ECO:0000256" key="10">
    <source>
        <dbReference type="PIRSR" id="PIRSR000724-1"/>
    </source>
</evidence>
<dbReference type="GO" id="GO:0006096">
    <property type="term" value="P:glycolytic process"/>
    <property type="evidence" value="ECO:0007669"/>
    <property type="project" value="UniProtKB-UniRule"/>
</dbReference>
<dbReference type="PRINTS" id="PR00477">
    <property type="entry name" value="PHGLYCKINASE"/>
</dbReference>
<comment type="caution">
    <text evidence="13">The sequence shown here is derived from an EMBL/GenBank/DDBJ whole genome shotgun (WGS) entry which is preliminary data.</text>
</comment>
<keyword evidence="9" id="KW-0324">Glycolysis</keyword>
<dbReference type="EC" id="2.7.2.3" evidence="3 9"/>
<dbReference type="Proteomes" id="UP000632195">
    <property type="component" value="Unassembled WGS sequence"/>
</dbReference>
<dbReference type="GO" id="GO:0006094">
    <property type="term" value="P:gluconeogenesis"/>
    <property type="evidence" value="ECO:0007669"/>
    <property type="project" value="TreeGrafter"/>
</dbReference>
<feature type="binding site" evidence="9 11">
    <location>
        <position position="338"/>
    </location>
    <ligand>
        <name>ATP</name>
        <dbReference type="ChEBI" id="CHEBI:30616"/>
    </ligand>
</feature>
<reference evidence="13" key="2">
    <citation type="submission" date="2022-09" db="EMBL/GenBank/DDBJ databases">
        <authorList>
            <person name="Sun Q."/>
            <person name="Ohkuma M."/>
        </authorList>
    </citation>
    <scope>NUCLEOTIDE SEQUENCE</scope>
    <source>
        <strain evidence="13">JCM 13583</strain>
    </source>
</reference>
<feature type="binding site" evidence="9 10">
    <location>
        <begin position="26"/>
        <end position="28"/>
    </location>
    <ligand>
        <name>substrate</name>
    </ligand>
</feature>
<evidence type="ECO:0000256" key="1">
    <source>
        <dbReference type="ARBA" id="ARBA00000642"/>
    </source>
</evidence>
<evidence type="ECO:0000256" key="12">
    <source>
        <dbReference type="RuleBase" id="RU000532"/>
    </source>
</evidence>
<keyword evidence="6 9" id="KW-0547">Nucleotide-binding</keyword>
<evidence type="ECO:0000256" key="11">
    <source>
        <dbReference type="PIRSR" id="PIRSR000724-2"/>
    </source>
</evidence>
<comment type="similarity">
    <text evidence="2 9 12">Belongs to the phosphoglycerate kinase family.</text>
</comment>
<dbReference type="PANTHER" id="PTHR11406">
    <property type="entry name" value="PHOSPHOGLYCERATE KINASE"/>
    <property type="match status" value="1"/>
</dbReference>
<comment type="subcellular location">
    <subcellularLocation>
        <location evidence="9">Cytoplasm</location>
    </subcellularLocation>
</comment>
<dbReference type="InterPro" id="IPR036043">
    <property type="entry name" value="Phosphoglycerate_kinase_sf"/>
</dbReference>
<keyword evidence="8 9" id="KW-0067">ATP-binding</keyword>
<evidence type="ECO:0000256" key="7">
    <source>
        <dbReference type="ARBA" id="ARBA00022777"/>
    </source>
</evidence>